<dbReference type="NCBIfam" id="TIGR01640">
    <property type="entry name" value="F_box_assoc_1"/>
    <property type="match status" value="1"/>
</dbReference>
<reference evidence="2" key="1">
    <citation type="submission" date="2022-02" db="EMBL/GenBank/DDBJ databases">
        <authorList>
            <person name="Henning P.M."/>
            <person name="McCubbin A.G."/>
            <person name="Shore J.S."/>
        </authorList>
    </citation>
    <scope>NUCLEOTIDE SEQUENCE</scope>
    <source>
        <strain evidence="2">F60SS</strain>
        <tissue evidence="2">Leaves</tissue>
    </source>
</reference>
<dbReference type="InterPro" id="IPR017451">
    <property type="entry name" value="F-box-assoc_interact_dom"/>
</dbReference>
<dbReference type="Pfam" id="PF07734">
    <property type="entry name" value="FBA_1"/>
    <property type="match status" value="1"/>
</dbReference>
<name>A0A9Q0G9J2_9ROSI</name>
<dbReference type="OrthoDB" id="1655013at2759"/>
<dbReference type="Proteomes" id="UP001141552">
    <property type="component" value="Unassembled WGS sequence"/>
</dbReference>
<dbReference type="InterPro" id="IPR050796">
    <property type="entry name" value="SCF_F-box_component"/>
</dbReference>
<feature type="domain" description="F-box associated beta-propeller type 1" evidence="1">
    <location>
        <begin position="15"/>
        <end position="150"/>
    </location>
</feature>
<sequence length="158" mass="17808">MVRPFDCKLENDDNIGEVFQILGSGNGLVCIGREQDIFLLNPFSGESMKIPRQYLSQLGFDSFGGYGFGYDKAHNDYNVVAIVGDTGCFYSLRSTFWRLTEGDLMNRKVEYNIDRGVVLNGGIHWAVTFVGPGYDDDVRVIVVFDFESRRIWGDSYSG</sequence>
<comment type="caution">
    <text evidence="2">The sequence shown here is derived from an EMBL/GenBank/DDBJ whole genome shotgun (WGS) entry which is preliminary data.</text>
</comment>
<dbReference type="PANTHER" id="PTHR31672:SF13">
    <property type="entry name" value="F-BOX PROTEIN CPR30-LIKE"/>
    <property type="match status" value="1"/>
</dbReference>
<evidence type="ECO:0000313" key="2">
    <source>
        <dbReference type="EMBL" id="KAJ4845727.1"/>
    </source>
</evidence>
<dbReference type="EMBL" id="JAKUCV010001598">
    <property type="protein sequence ID" value="KAJ4845727.1"/>
    <property type="molecule type" value="Genomic_DNA"/>
</dbReference>
<proteinExistence type="predicted"/>
<evidence type="ECO:0000259" key="1">
    <source>
        <dbReference type="Pfam" id="PF07734"/>
    </source>
</evidence>
<accession>A0A9Q0G9J2</accession>
<protein>
    <recommendedName>
        <fullName evidence="1">F-box associated beta-propeller type 1 domain-containing protein</fullName>
    </recommendedName>
</protein>
<dbReference type="AlphaFoldDB" id="A0A9Q0G9J2"/>
<organism evidence="2 3">
    <name type="scientific">Turnera subulata</name>
    <dbReference type="NCBI Taxonomy" id="218843"/>
    <lineage>
        <taxon>Eukaryota</taxon>
        <taxon>Viridiplantae</taxon>
        <taxon>Streptophyta</taxon>
        <taxon>Embryophyta</taxon>
        <taxon>Tracheophyta</taxon>
        <taxon>Spermatophyta</taxon>
        <taxon>Magnoliopsida</taxon>
        <taxon>eudicotyledons</taxon>
        <taxon>Gunneridae</taxon>
        <taxon>Pentapetalae</taxon>
        <taxon>rosids</taxon>
        <taxon>fabids</taxon>
        <taxon>Malpighiales</taxon>
        <taxon>Passifloraceae</taxon>
        <taxon>Turnera</taxon>
    </lineage>
</organism>
<evidence type="ECO:0000313" key="3">
    <source>
        <dbReference type="Proteomes" id="UP001141552"/>
    </source>
</evidence>
<gene>
    <name evidence="2" type="ORF">Tsubulata_014604</name>
</gene>
<keyword evidence="3" id="KW-1185">Reference proteome</keyword>
<dbReference type="InterPro" id="IPR006527">
    <property type="entry name" value="F-box-assoc_dom_typ1"/>
</dbReference>
<dbReference type="PANTHER" id="PTHR31672">
    <property type="entry name" value="BNACNNG10540D PROTEIN"/>
    <property type="match status" value="1"/>
</dbReference>
<reference evidence="2" key="2">
    <citation type="journal article" date="2023" name="Plants (Basel)">
        <title>Annotation of the Turnera subulata (Passifloraceae) Draft Genome Reveals the S-Locus Evolved after the Divergence of Turneroideae from Passifloroideae in a Stepwise Manner.</title>
        <authorList>
            <person name="Henning P.M."/>
            <person name="Roalson E.H."/>
            <person name="Mir W."/>
            <person name="McCubbin A.G."/>
            <person name="Shore J.S."/>
        </authorList>
    </citation>
    <scope>NUCLEOTIDE SEQUENCE</scope>
    <source>
        <strain evidence="2">F60SS</strain>
    </source>
</reference>